<accession>A0A345PB64</accession>
<dbReference type="InterPro" id="IPR039255">
    <property type="entry name" value="YceD_bac"/>
</dbReference>
<dbReference type="KEGG" id="mbah:HYN46_03915"/>
<sequence length="183" mass="20592">MSPHVFPTQIEPFKWAELGFVWQGKVELSRFARVAAEVVPPHDHQAIALDCKLYVDERHIAWLDATMSATLPLTCQRCLNQLDFVLDTHVHLAMFTEEKYAEKLGRDKDEIDYVILSEAQVAHGAATIDVLDLLEDEILLAMPLSPKHEHCELKVAGAVQADEVVTEPKRNPFDVLAGLKLKD</sequence>
<evidence type="ECO:0000256" key="3">
    <source>
        <dbReference type="ARBA" id="ARBA00015716"/>
    </source>
</evidence>
<dbReference type="Proteomes" id="UP000253940">
    <property type="component" value="Chromosome"/>
</dbReference>
<dbReference type="OrthoDB" id="9786771at2"/>
<dbReference type="GO" id="GO:0042254">
    <property type="term" value="P:ribosome biogenesis"/>
    <property type="evidence" value="ECO:0007669"/>
    <property type="project" value="UniProtKB-KW"/>
</dbReference>
<reference evidence="6 7" key="1">
    <citation type="submission" date="2018-07" db="EMBL/GenBank/DDBJ databases">
        <title>Genome sequencing of Moraxellaceae gen. HYN0046.</title>
        <authorList>
            <person name="Kim M."/>
            <person name="Yi H."/>
        </authorList>
    </citation>
    <scope>NUCLEOTIDE SEQUENCE [LARGE SCALE GENOMIC DNA]</scope>
    <source>
        <strain evidence="6 7">HYN0046</strain>
    </source>
</reference>
<evidence type="ECO:0000256" key="2">
    <source>
        <dbReference type="ARBA" id="ARBA00010740"/>
    </source>
</evidence>
<evidence type="ECO:0000256" key="4">
    <source>
        <dbReference type="ARBA" id="ARBA00022517"/>
    </source>
</evidence>
<dbReference type="GO" id="GO:0005829">
    <property type="term" value="C:cytosol"/>
    <property type="evidence" value="ECO:0007669"/>
    <property type="project" value="TreeGrafter"/>
</dbReference>
<dbReference type="EMBL" id="CP031222">
    <property type="protein sequence ID" value="AXI04523.1"/>
    <property type="molecule type" value="Genomic_DNA"/>
</dbReference>
<comment type="function">
    <text evidence="1">Plays a role in synthesis, processing and/or stability of 23S rRNA.</text>
</comment>
<evidence type="ECO:0000256" key="5">
    <source>
        <dbReference type="ARBA" id="ARBA00031841"/>
    </source>
</evidence>
<evidence type="ECO:0000256" key="1">
    <source>
        <dbReference type="ARBA" id="ARBA00002868"/>
    </source>
</evidence>
<dbReference type="PANTHER" id="PTHR38099">
    <property type="entry name" value="LARGE RIBOSOMAL RNA SUBUNIT ACCUMULATION PROTEIN YCED"/>
    <property type="match status" value="1"/>
</dbReference>
<comment type="similarity">
    <text evidence="2">Belongs to the DUF177 domain family.</text>
</comment>
<name>A0A345PB64_9GAMM</name>
<keyword evidence="7" id="KW-1185">Reference proteome</keyword>
<proteinExistence type="inferred from homology"/>
<gene>
    <name evidence="6" type="ORF">HYN46_03915</name>
</gene>
<keyword evidence="4" id="KW-0690">Ribosome biogenesis</keyword>
<dbReference type="AlphaFoldDB" id="A0A345PB64"/>
<organism evidence="6 7">
    <name type="scientific">Aquirhabdus parva</name>
    <dbReference type="NCBI Taxonomy" id="2283318"/>
    <lineage>
        <taxon>Bacteria</taxon>
        <taxon>Pseudomonadati</taxon>
        <taxon>Pseudomonadota</taxon>
        <taxon>Gammaproteobacteria</taxon>
        <taxon>Moraxellales</taxon>
        <taxon>Moraxellaceae</taxon>
        <taxon>Aquirhabdus</taxon>
    </lineage>
</organism>
<dbReference type="Pfam" id="PF02620">
    <property type="entry name" value="YceD"/>
    <property type="match status" value="1"/>
</dbReference>
<evidence type="ECO:0000313" key="7">
    <source>
        <dbReference type="Proteomes" id="UP000253940"/>
    </source>
</evidence>
<dbReference type="RefSeq" id="WP_114900587.1">
    <property type="nucleotide sequence ID" value="NZ_CP031222.1"/>
</dbReference>
<dbReference type="PANTHER" id="PTHR38099:SF1">
    <property type="entry name" value="LARGE RIBOSOMAL RNA SUBUNIT ACCUMULATION PROTEIN YCED"/>
    <property type="match status" value="1"/>
</dbReference>
<protein>
    <recommendedName>
        <fullName evidence="3">Large ribosomal RNA subunit accumulation protein YceD</fullName>
    </recommendedName>
    <alternativeName>
        <fullName evidence="5">23S rRNA accumulation protein YceD</fullName>
    </alternativeName>
</protein>
<dbReference type="InterPro" id="IPR003772">
    <property type="entry name" value="YceD"/>
</dbReference>
<evidence type="ECO:0000313" key="6">
    <source>
        <dbReference type="EMBL" id="AXI04523.1"/>
    </source>
</evidence>